<reference evidence="2" key="2">
    <citation type="journal article" date="2021" name="Int. J. Syst. Evol. Microbiol.">
        <title>Geomonas silvestris sp. nov., Geomonas paludis sp. nov. and Geomonas limicola sp. nov., isolated from terrestrial environments, and emended description of the genus Geomonas.</title>
        <authorList>
            <person name="Itoh H."/>
            <person name="Xu Z."/>
            <person name="Masuda Y."/>
            <person name="Ushijima N."/>
            <person name="Hayakawa C."/>
            <person name="Shiratori Y."/>
            <person name="Senoo K."/>
        </authorList>
    </citation>
    <scope>NUCLEOTIDE SEQUENCE</scope>
    <source>
        <strain evidence="2">Red736</strain>
    </source>
</reference>
<reference evidence="3" key="3">
    <citation type="submission" date="2022-04" db="EMBL/GenBank/DDBJ databases">
        <authorList>
            <person name="Liu G."/>
        </authorList>
    </citation>
    <scope>NUCLEOTIDE SEQUENCE</scope>
    <source>
        <strain evidence="3">RG22</strain>
    </source>
</reference>
<evidence type="ECO:0000259" key="1">
    <source>
        <dbReference type="Pfam" id="PF15599"/>
    </source>
</evidence>
<name>A0A6V8MV37_9BACT</name>
<accession>A0A6V8MV37</accession>
<proteinExistence type="predicted"/>
<sequence length="149" mass="17528">MMKKLNEIKAEVTLLAKLIGASTNDLPTYGRTRDFGYPHIEVNELGYHYVVVERGQELERKTTNDYDELLYWIFEDATHNLAFAYELKSRIEDQDCRRIAFPKQIELMTRISSKMAARLREEIAEVLRRAPYDDEPTKAVNRMRRDKGI</sequence>
<reference evidence="4" key="1">
    <citation type="submission" date="2020-06" db="EMBL/GenBank/DDBJ databases">
        <title>Draft genomic sequecing of Geomonas sp. Red736.</title>
        <authorList>
            <person name="Itoh H."/>
            <person name="Xu Z.X."/>
            <person name="Ushijima N."/>
            <person name="Masuda Y."/>
            <person name="Shiratori Y."/>
            <person name="Senoo K."/>
        </authorList>
    </citation>
    <scope>NUCLEOTIDE SEQUENCE [LARGE SCALE GENOMIC DNA]</scope>
    <source>
        <strain evidence="4">Red736</strain>
    </source>
</reference>
<evidence type="ECO:0000313" key="5">
    <source>
        <dbReference type="Proteomes" id="UP000831485"/>
    </source>
</evidence>
<dbReference type="InterPro" id="IPR028952">
    <property type="entry name" value="Imm63"/>
</dbReference>
<dbReference type="EMBL" id="BLXY01000002">
    <property type="protein sequence ID" value="GFO64055.1"/>
    <property type="molecule type" value="Genomic_DNA"/>
</dbReference>
<organism evidence="2 4">
    <name type="scientific">Geomonas paludis</name>
    <dbReference type="NCBI Taxonomy" id="2740185"/>
    <lineage>
        <taxon>Bacteria</taxon>
        <taxon>Pseudomonadati</taxon>
        <taxon>Thermodesulfobacteriota</taxon>
        <taxon>Desulfuromonadia</taxon>
        <taxon>Geobacterales</taxon>
        <taxon>Geobacteraceae</taxon>
        <taxon>Geomonas</taxon>
    </lineage>
</organism>
<evidence type="ECO:0000313" key="4">
    <source>
        <dbReference type="Proteomes" id="UP000568888"/>
    </source>
</evidence>
<evidence type="ECO:0000313" key="2">
    <source>
        <dbReference type="EMBL" id="GFO64055.1"/>
    </source>
</evidence>
<dbReference type="AlphaFoldDB" id="A0A6V8MV37"/>
<protein>
    <submittedName>
        <fullName evidence="3">Immunity 63 family protein</fullName>
    </submittedName>
</protein>
<dbReference type="RefSeq" id="WP_198424624.1">
    <property type="nucleotide sequence ID" value="NZ_BLXY01000002.1"/>
</dbReference>
<dbReference type="Proteomes" id="UP000568888">
    <property type="component" value="Unassembled WGS sequence"/>
</dbReference>
<dbReference type="Proteomes" id="UP000831485">
    <property type="component" value="Chromosome"/>
</dbReference>
<evidence type="ECO:0000313" key="3">
    <source>
        <dbReference type="EMBL" id="UPU37383.1"/>
    </source>
</evidence>
<gene>
    <name evidence="2" type="ORF">GMPD_19740</name>
    <name evidence="3" type="ORF">M1B72_06670</name>
</gene>
<keyword evidence="5" id="KW-1185">Reference proteome</keyword>
<dbReference type="Pfam" id="PF15599">
    <property type="entry name" value="Imm63"/>
    <property type="match status" value="1"/>
</dbReference>
<dbReference type="EMBL" id="CP096574">
    <property type="protein sequence ID" value="UPU37383.1"/>
    <property type="molecule type" value="Genomic_DNA"/>
</dbReference>
<feature type="domain" description="Immunity protein 63" evidence="1">
    <location>
        <begin position="46"/>
        <end position="125"/>
    </location>
</feature>